<dbReference type="InterPro" id="IPR036165">
    <property type="entry name" value="YefM-like_sf"/>
</dbReference>
<sequence>MAQALSTRPEALDRLARNMPTFTATHLAGGMQKVTSTVMAEGAVVITRHDQPTMVLMSVDRYLKLEQAAEPNLDALTQKFDDMFARMQGAEAAQGMADAFAMTPAELGKAAVRAAR</sequence>
<comment type="similarity">
    <text evidence="1">Belongs to the phD/YefM antitoxin family.</text>
</comment>
<organism evidence="2 3">
    <name type="scientific">Variovorax rhizosphaerae</name>
    <dbReference type="NCBI Taxonomy" id="1836200"/>
    <lineage>
        <taxon>Bacteria</taxon>
        <taxon>Pseudomonadati</taxon>
        <taxon>Pseudomonadota</taxon>
        <taxon>Betaproteobacteria</taxon>
        <taxon>Burkholderiales</taxon>
        <taxon>Comamonadaceae</taxon>
        <taxon>Variovorax</taxon>
    </lineage>
</organism>
<evidence type="ECO:0000313" key="3">
    <source>
        <dbReference type="Proteomes" id="UP001385892"/>
    </source>
</evidence>
<protein>
    <recommendedName>
        <fullName evidence="4">Antitoxin</fullName>
    </recommendedName>
</protein>
<dbReference type="Proteomes" id="UP001385892">
    <property type="component" value="Unassembled WGS sequence"/>
</dbReference>
<dbReference type="EMBL" id="JBBKZT010000018">
    <property type="protein sequence ID" value="MEJ8850988.1"/>
    <property type="molecule type" value="Genomic_DNA"/>
</dbReference>
<evidence type="ECO:0008006" key="4">
    <source>
        <dbReference type="Google" id="ProtNLM"/>
    </source>
</evidence>
<dbReference type="RefSeq" id="WP_340346480.1">
    <property type="nucleotide sequence ID" value="NZ_JBBKZT010000018.1"/>
</dbReference>
<proteinExistence type="inferred from homology"/>
<reference evidence="2 3" key="1">
    <citation type="submission" date="2024-03" db="EMBL/GenBank/DDBJ databases">
        <title>Novel species of the genus Variovorax.</title>
        <authorList>
            <person name="Liu Q."/>
            <person name="Xin Y.-H."/>
        </authorList>
    </citation>
    <scope>NUCLEOTIDE SEQUENCE [LARGE SCALE GENOMIC DNA]</scope>
    <source>
        <strain evidence="2 3">KACC 18900</strain>
    </source>
</reference>
<evidence type="ECO:0000313" key="2">
    <source>
        <dbReference type="EMBL" id="MEJ8850988.1"/>
    </source>
</evidence>
<evidence type="ECO:0000256" key="1">
    <source>
        <dbReference type="ARBA" id="ARBA00009981"/>
    </source>
</evidence>
<accession>A0ABU8WW54</accession>
<gene>
    <name evidence="2" type="ORF">WKW82_30405</name>
</gene>
<comment type="caution">
    <text evidence="2">The sequence shown here is derived from an EMBL/GenBank/DDBJ whole genome shotgun (WGS) entry which is preliminary data.</text>
</comment>
<keyword evidence="3" id="KW-1185">Reference proteome</keyword>
<dbReference type="SUPFAM" id="SSF143120">
    <property type="entry name" value="YefM-like"/>
    <property type="match status" value="1"/>
</dbReference>
<dbReference type="Gene3D" id="3.40.1620.10">
    <property type="entry name" value="YefM-like domain"/>
    <property type="match status" value="1"/>
</dbReference>
<name>A0ABU8WW54_9BURK</name>